<evidence type="ECO:0000313" key="2">
    <source>
        <dbReference type="EMBL" id="GFR52756.1"/>
    </source>
</evidence>
<protein>
    <submittedName>
        <fullName evidence="2">Uncharacterized protein</fullName>
    </submittedName>
</protein>
<feature type="non-terminal residue" evidence="2">
    <location>
        <position position="1"/>
    </location>
</feature>
<feature type="region of interest" description="Disordered" evidence="1">
    <location>
        <begin position="38"/>
        <end position="128"/>
    </location>
</feature>
<feature type="region of interest" description="Disordered" evidence="1">
    <location>
        <begin position="1"/>
        <end position="20"/>
    </location>
</feature>
<dbReference type="Proteomes" id="UP001054857">
    <property type="component" value="Unassembled WGS sequence"/>
</dbReference>
<name>A0AAD3E6T9_9CHLO</name>
<reference evidence="2 3" key="1">
    <citation type="journal article" date="2021" name="Sci. Rep.">
        <title>Genome sequencing of the multicellular alga Astrephomene provides insights into convergent evolution of germ-soma differentiation.</title>
        <authorList>
            <person name="Yamashita S."/>
            <person name="Yamamoto K."/>
            <person name="Matsuzaki R."/>
            <person name="Suzuki S."/>
            <person name="Yamaguchi H."/>
            <person name="Hirooka S."/>
            <person name="Minakuchi Y."/>
            <person name="Miyagishima S."/>
            <person name="Kawachi M."/>
            <person name="Toyoda A."/>
            <person name="Nozaki H."/>
        </authorList>
    </citation>
    <scope>NUCLEOTIDE SEQUENCE [LARGE SCALE GENOMIC DNA]</scope>
    <source>
        <strain evidence="2 3">NIES-4017</strain>
    </source>
</reference>
<dbReference type="EMBL" id="BMAR01000071">
    <property type="protein sequence ID" value="GFR52756.1"/>
    <property type="molecule type" value="Genomic_DNA"/>
</dbReference>
<dbReference type="AlphaFoldDB" id="A0AAD3E6T9"/>
<gene>
    <name evidence="2" type="ORF">Agub_g15368</name>
</gene>
<proteinExistence type="predicted"/>
<keyword evidence="3" id="KW-1185">Reference proteome</keyword>
<evidence type="ECO:0000313" key="3">
    <source>
        <dbReference type="Proteomes" id="UP001054857"/>
    </source>
</evidence>
<feature type="compositionally biased region" description="Low complexity" evidence="1">
    <location>
        <begin position="47"/>
        <end position="112"/>
    </location>
</feature>
<organism evidence="2 3">
    <name type="scientific">Astrephomene gubernaculifera</name>
    <dbReference type="NCBI Taxonomy" id="47775"/>
    <lineage>
        <taxon>Eukaryota</taxon>
        <taxon>Viridiplantae</taxon>
        <taxon>Chlorophyta</taxon>
        <taxon>core chlorophytes</taxon>
        <taxon>Chlorophyceae</taxon>
        <taxon>CS clade</taxon>
        <taxon>Chlamydomonadales</taxon>
        <taxon>Astrephomenaceae</taxon>
        <taxon>Astrephomene</taxon>
    </lineage>
</organism>
<comment type="caution">
    <text evidence="2">The sequence shown here is derived from an EMBL/GenBank/DDBJ whole genome shotgun (WGS) entry which is preliminary data.</text>
</comment>
<sequence>KGGRSGSAGGGGGGGVQAPAVAASQPVLQSRGVAAYLARYRQRHQHQQQQQQQHPTRLQQPLQQQPQQQPQPGRRGRLLPAASPRSPPASNQGQQQQQQLDTDNSNNNNSGVGKTGGGGGNSSSPLNPLVWARKASGAVVRRLSGGGSGAAWQGAAALQGPQGRGVFCYFKVTVDKQSHKSRLRWLPAPPDTAGGAAGAVAAIASSFCVPLQPYRFLFALQRPLVNAPVGITLYVTTSARRRGRAVGRLTVPLYELVEQLVAADVRAEAAR</sequence>
<accession>A0AAD3E6T9</accession>
<feature type="compositionally biased region" description="Gly residues" evidence="1">
    <location>
        <begin position="1"/>
        <end position="16"/>
    </location>
</feature>
<evidence type="ECO:0000256" key="1">
    <source>
        <dbReference type="SAM" id="MobiDB-lite"/>
    </source>
</evidence>
<feature type="non-terminal residue" evidence="2">
    <location>
        <position position="271"/>
    </location>
</feature>